<feature type="signal peptide" evidence="2">
    <location>
        <begin position="1"/>
        <end position="25"/>
    </location>
</feature>
<feature type="chain" id="PRO_5020340585" evidence="2">
    <location>
        <begin position="26"/>
        <end position="208"/>
    </location>
</feature>
<dbReference type="AlphaFoldDB" id="A0A4R7VN06"/>
<evidence type="ECO:0000313" key="3">
    <source>
        <dbReference type="EMBL" id="TDV50715.1"/>
    </source>
</evidence>
<dbReference type="PROSITE" id="PS51257">
    <property type="entry name" value="PROKAR_LIPOPROTEIN"/>
    <property type="match status" value="1"/>
</dbReference>
<proteinExistence type="predicted"/>
<dbReference type="InterPro" id="IPR024520">
    <property type="entry name" value="DUF3558"/>
</dbReference>
<comment type="caution">
    <text evidence="3">The sequence shown here is derived from an EMBL/GenBank/DDBJ whole genome shotgun (WGS) entry which is preliminary data.</text>
</comment>
<organism evidence="3 4">
    <name type="scientific">Actinophytocola oryzae</name>
    <dbReference type="NCBI Taxonomy" id="502181"/>
    <lineage>
        <taxon>Bacteria</taxon>
        <taxon>Bacillati</taxon>
        <taxon>Actinomycetota</taxon>
        <taxon>Actinomycetes</taxon>
        <taxon>Pseudonocardiales</taxon>
        <taxon>Pseudonocardiaceae</taxon>
    </lineage>
</organism>
<keyword evidence="2" id="KW-0732">Signal</keyword>
<feature type="compositionally biased region" description="Low complexity" evidence="1">
    <location>
        <begin position="31"/>
        <end position="52"/>
    </location>
</feature>
<sequence>MRLRLALVVATLTLAVASGCTTTSAGSPFPGSSVKTSTSGDTGSDGDLPTDGAPEVADPLDVSRFEQNPCEALTAEQTRTLNIPATGEPLDDAVGKGCAWENTETHGAANIRFSSEDERGLSSVYREARGSAWAYFEQIGDIEGHPAVAFDPDTKEPRDDCTVAVGVSDQLVFGVRVDLSDDNIDKKNPCDVTAQVASMMMRTMLGGE</sequence>
<dbReference type="OrthoDB" id="3695377at2"/>
<reference evidence="3 4" key="1">
    <citation type="submission" date="2019-03" db="EMBL/GenBank/DDBJ databases">
        <title>Genomic Encyclopedia of Archaeal and Bacterial Type Strains, Phase II (KMG-II): from individual species to whole genera.</title>
        <authorList>
            <person name="Goeker M."/>
        </authorList>
    </citation>
    <scope>NUCLEOTIDE SEQUENCE [LARGE SCALE GENOMIC DNA]</scope>
    <source>
        <strain evidence="3 4">DSM 45499</strain>
    </source>
</reference>
<keyword evidence="4" id="KW-1185">Reference proteome</keyword>
<evidence type="ECO:0000256" key="2">
    <source>
        <dbReference type="SAM" id="SignalP"/>
    </source>
</evidence>
<evidence type="ECO:0000313" key="4">
    <source>
        <dbReference type="Proteomes" id="UP000294927"/>
    </source>
</evidence>
<dbReference type="Pfam" id="PF12079">
    <property type="entry name" value="DUF3558"/>
    <property type="match status" value="1"/>
</dbReference>
<evidence type="ECO:0000256" key="1">
    <source>
        <dbReference type="SAM" id="MobiDB-lite"/>
    </source>
</evidence>
<dbReference type="Proteomes" id="UP000294927">
    <property type="component" value="Unassembled WGS sequence"/>
</dbReference>
<gene>
    <name evidence="3" type="ORF">CLV71_10655</name>
</gene>
<protein>
    <submittedName>
        <fullName evidence="3">Uncharacterized protein DUF3558</fullName>
    </submittedName>
</protein>
<feature type="region of interest" description="Disordered" evidence="1">
    <location>
        <begin position="22"/>
        <end position="57"/>
    </location>
</feature>
<name>A0A4R7VN06_9PSEU</name>
<accession>A0A4R7VN06</accession>
<dbReference type="RefSeq" id="WP_133903967.1">
    <property type="nucleotide sequence ID" value="NZ_SOCP01000006.1"/>
</dbReference>
<dbReference type="EMBL" id="SOCP01000006">
    <property type="protein sequence ID" value="TDV50715.1"/>
    <property type="molecule type" value="Genomic_DNA"/>
</dbReference>